<dbReference type="InterPro" id="IPR013656">
    <property type="entry name" value="PAS_4"/>
</dbReference>
<dbReference type="SMART" id="SM00091">
    <property type="entry name" value="PAS"/>
    <property type="match status" value="11"/>
</dbReference>
<dbReference type="PANTHER" id="PTHR43304">
    <property type="entry name" value="PHYTOCHROME-LIKE PROTEIN CPH1"/>
    <property type="match status" value="1"/>
</dbReference>
<dbReference type="CDD" id="cd01949">
    <property type="entry name" value="GGDEF"/>
    <property type="match status" value="1"/>
</dbReference>
<dbReference type="InterPro" id="IPR013655">
    <property type="entry name" value="PAS_fold_3"/>
</dbReference>
<dbReference type="PROSITE" id="PS50112">
    <property type="entry name" value="PAS"/>
    <property type="match status" value="11"/>
</dbReference>
<dbReference type="InterPro" id="IPR035965">
    <property type="entry name" value="PAS-like_dom_sf"/>
</dbReference>
<dbReference type="CDD" id="cd00130">
    <property type="entry name" value="PAS"/>
    <property type="match status" value="11"/>
</dbReference>
<dbReference type="PROSITE" id="PS50887">
    <property type="entry name" value="GGDEF"/>
    <property type="match status" value="1"/>
</dbReference>
<dbReference type="InterPro" id="IPR003018">
    <property type="entry name" value="GAF"/>
</dbReference>
<dbReference type="InterPro" id="IPR052162">
    <property type="entry name" value="Sensor_kinase/Photoreceptor"/>
</dbReference>
<dbReference type="InterPro" id="IPR029016">
    <property type="entry name" value="GAF-like_dom_sf"/>
</dbReference>
<keyword evidence="4" id="KW-0808">Transferase</keyword>
<accession>A0A7C1G022</accession>
<dbReference type="NCBIfam" id="TIGR00229">
    <property type="entry name" value="sensory_box"/>
    <property type="match status" value="11"/>
</dbReference>
<dbReference type="SUPFAM" id="SSF55785">
    <property type="entry name" value="PYP-like sensor domain (PAS domain)"/>
    <property type="match status" value="11"/>
</dbReference>
<comment type="caution">
    <text evidence="6">The sequence shown here is derived from an EMBL/GenBank/DDBJ whole genome shotgun (WGS) entry which is preliminary data.</text>
</comment>
<dbReference type="SMART" id="SM00065">
    <property type="entry name" value="GAF"/>
    <property type="match status" value="1"/>
</dbReference>
<dbReference type="Pfam" id="PF01590">
    <property type="entry name" value="GAF"/>
    <property type="match status" value="1"/>
</dbReference>
<proteinExistence type="predicted"/>
<dbReference type="SUPFAM" id="SSF55781">
    <property type="entry name" value="GAF domain-like"/>
    <property type="match status" value="1"/>
</dbReference>
<dbReference type="GO" id="GO:0004673">
    <property type="term" value="F:protein histidine kinase activity"/>
    <property type="evidence" value="ECO:0007669"/>
    <property type="project" value="UniProtKB-EC"/>
</dbReference>
<dbReference type="NCBIfam" id="TIGR00254">
    <property type="entry name" value="GGDEF"/>
    <property type="match status" value="1"/>
</dbReference>
<evidence type="ECO:0000256" key="5">
    <source>
        <dbReference type="ARBA" id="ARBA00022777"/>
    </source>
</evidence>
<dbReference type="InterPro" id="IPR000014">
    <property type="entry name" value="PAS"/>
</dbReference>
<dbReference type="SMART" id="SM00086">
    <property type="entry name" value="PAC"/>
    <property type="match status" value="11"/>
</dbReference>
<dbReference type="Pfam" id="PF08448">
    <property type="entry name" value="PAS_4"/>
    <property type="match status" value="1"/>
</dbReference>
<dbReference type="Gene3D" id="3.30.450.20">
    <property type="entry name" value="PAS domain"/>
    <property type="match status" value="12"/>
</dbReference>
<reference evidence="6" key="1">
    <citation type="journal article" date="2020" name="mSystems">
        <title>Genome- and Community-Level Interaction Insights into Carbon Utilization and Element Cycling Functions of Hydrothermarchaeota in Hydrothermal Sediment.</title>
        <authorList>
            <person name="Zhou Z."/>
            <person name="Liu Y."/>
            <person name="Xu W."/>
            <person name="Pan J."/>
            <person name="Luo Z.H."/>
            <person name="Li M."/>
        </authorList>
    </citation>
    <scope>NUCLEOTIDE SEQUENCE [LARGE SCALE GENOMIC DNA]</scope>
    <source>
        <strain evidence="6">SpSt-222</strain>
    </source>
</reference>
<name>A0A7C1G022_THERO</name>
<keyword evidence="5" id="KW-0418">Kinase</keyword>
<dbReference type="EMBL" id="DSJL01000006">
    <property type="protein sequence ID" value="HEF64395.1"/>
    <property type="molecule type" value="Genomic_DNA"/>
</dbReference>
<dbReference type="Gene3D" id="3.30.70.270">
    <property type="match status" value="1"/>
</dbReference>
<dbReference type="InterPro" id="IPR000160">
    <property type="entry name" value="GGDEF_dom"/>
</dbReference>
<gene>
    <name evidence="6" type="ORF">ENP47_02125</name>
</gene>
<evidence type="ECO:0000256" key="2">
    <source>
        <dbReference type="ARBA" id="ARBA00012438"/>
    </source>
</evidence>
<dbReference type="InterPro" id="IPR000700">
    <property type="entry name" value="PAS-assoc_C"/>
</dbReference>
<dbReference type="Gene3D" id="3.30.450.40">
    <property type="match status" value="1"/>
</dbReference>
<evidence type="ECO:0000256" key="3">
    <source>
        <dbReference type="ARBA" id="ARBA00022553"/>
    </source>
</evidence>
<dbReference type="PROSITE" id="PS50113">
    <property type="entry name" value="PAC"/>
    <property type="match status" value="11"/>
</dbReference>
<dbReference type="InterPro" id="IPR029787">
    <property type="entry name" value="Nucleotide_cyclase"/>
</dbReference>
<dbReference type="InterPro" id="IPR043128">
    <property type="entry name" value="Rev_trsase/Diguanyl_cyclase"/>
</dbReference>
<dbReference type="Pfam" id="PF00990">
    <property type="entry name" value="GGDEF"/>
    <property type="match status" value="1"/>
</dbReference>
<keyword evidence="3" id="KW-0597">Phosphoprotein</keyword>
<dbReference type="PANTHER" id="PTHR43304:SF1">
    <property type="entry name" value="PAC DOMAIN-CONTAINING PROTEIN"/>
    <property type="match status" value="1"/>
</dbReference>
<evidence type="ECO:0000313" key="6">
    <source>
        <dbReference type="EMBL" id="HEF64395.1"/>
    </source>
</evidence>
<sequence>MQKTTLTTMTILIRLDARGLITEAVPPGAAPLGQPIVELVLPQERERAEALLAAARDGEPGWAELTLLLSEGMQRYQVASVPGEFATASWLLRPLPDGLRPPLDDPTALERWLGSFLVEQVEIGVLVFDPELVLRYGNKVAARLLTGAETLFPLGVSFDVVERLLGQEFFGPELGERLRQAFANGETLRQVELERRDGAVIELDYLPVWEDGRIVAHVLRLRDISARRASERRAAAAEQRYRELVELLPVVVYRAPADAIAETSYVSPQIQRLLGYSPEEWLRERGMWARHLHPDDREAVIAAIEQAVAEGTAFSLEYRMVHRDGRIVWVQDWGRSQRDERGGRFIHGVMLDVTDRKELERARDEDRRRLEVLLQTMPAVIYATDPEPVITPSGRVSYRWQYVNEQIEQLTGYPVQEFYAYSDLYSSLIHPEDVQRVSEESLRTDQTGEPFALDYRLIRRDGSVVWVREYAVLLRDEAGRPLAWQGVIVDVTEQKLLEQMLREAEARYRTLIEQLPGALLVVSAEPTWLPDGTPAFELAYVSPQIERLTGYPPQAWTEGGLWFRLIHPDDRQQVLACLERCLRERGSQAVEYRLVRADGQIIWIRHEATLVLDDDGTPRYWHWLLLDVTAEKLAEEARQEAEERFRLLAEHHPAAVTIVEPEPAPLPDGTLGWRTLYASPRITELTGYTPEEWSALGVWMRSIHPDDREQVLAEAHEWYTRGPRRPLEYRFLRKDGRVVWLHQEGALVRDSAGRPRYLYLITQDVTEQRTLLEQLRVAEERYRTLVEQLPGAVLIRPLFPDVAAFLNAPRDPYVSPGIERLTGFTPEEWDTARFLAQLHPEDRERVIKTVIEADRSGAPISIEYRLLRKDGSVVWVWSVSHVIRAADGTALYRQVLLTDITERKRAELALREAEERYRTLVEQLPGAVILRAPTSRRLPDGALAYDFHYVSPNIERLTGFTVDEWQQPGRWSRQLHPEDRERVLAAIQESERTGSSLELEYRFVRKDGRIIWIWHITRVVRAADGTPLQRQVLLLDITERKASELALRDAEARYRALVEQLPGAVLVRSAFSELREDGTRHYTFHYVSPGIEQLTGFTPEEWLEPGTWTRQLHPEDRERVFAAMHASEEAAEPLDIEYRLYRKDGSLIWIWHHTKVICDAEGRPLYRQVLLTDITARKQMELALRTAEAQYRTLVEQLPAAVVRVAPYAECQPDGVPGYETHYVSPQIEAITGYTPEEWKQPGIWARRVHPEDREWVLKLFWQHEETGEPLRLEYRFLRKDGQPIWLWHEVRVIRGPDGAITGRQAILMDVTERKLAEQALREAEERFRSLVEQLSAALVILEPSAELSTDGLPRYRTHYVSPRIEDLTGYTPEEWVQQGVLARSIHPDDRTRVLEAFERLERTGEPVRVEYRFIRKDGVVVWHRNEIWPIRDASGTVHAWHALIIDVTPEKQTEQALREAEERYRTLVEQLPAVVYVEGATPVRQPDGRMGRPLLYVSPQVEQLTGYSPEEHRRDRSLWTQAIHPDDYPRVRQETRKAWVTGRFHSEFRIVRRDGAVRWLESTAQLIRDADGKPLYWQGVMLDVTERKRIEEELRAAEERYRTLVEQIPAAVLVTSAIPVLLPDGSLHYPITFLSQRIEEVTGFSREEFAATPGLWFSRMHPDDQPRVFAEAVRTDETGEPFQVTYRFQRKDGRWVWLENRAVILRDRHGNPLFWHGLLIDVTERKRAEELLVAQTALLRLIAEAAPLSEVLELLCRLVEQQAPDLRCSVLLLGSDGRLHHGAAPNLPREYVAAIEGLAIGPSVGSCGTAAFLNQPVYVSDIDTDPRWAEYRGIATRFGLRACWSTPIRDATGEVLGTVALYAFEPREPRPEEEQLLELATQLAALALERWRESEDLRHRAFHDSLTGLANRLLFLDRVEHALARAERDGGGLAVLFIDLDDFKRVNDTWGHAAGDLVLQEVAQRLSSHVRAGDTVARFAGDEFTVLLEGVTSPEEVRGIAERLLRALDRPFDLQDTFVRLSLSIGAALAPAAPYPDSGTLLLAADQALYAAKRRGKNTFDITVFSRGFEPPQSGNEEQ</sequence>
<dbReference type="InterPro" id="IPR001610">
    <property type="entry name" value="PAC"/>
</dbReference>
<comment type="catalytic activity">
    <reaction evidence="1">
        <text>ATP + protein L-histidine = ADP + protein N-phospho-L-histidine.</text>
        <dbReference type="EC" id="2.7.13.3"/>
    </reaction>
</comment>
<protein>
    <recommendedName>
        <fullName evidence="2">histidine kinase</fullName>
        <ecNumber evidence="2">2.7.13.3</ecNumber>
    </recommendedName>
</protein>
<evidence type="ECO:0000256" key="4">
    <source>
        <dbReference type="ARBA" id="ARBA00022679"/>
    </source>
</evidence>
<dbReference type="EC" id="2.7.13.3" evidence="2"/>
<evidence type="ECO:0000256" key="1">
    <source>
        <dbReference type="ARBA" id="ARBA00000085"/>
    </source>
</evidence>
<dbReference type="Pfam" id="PF08447">
    <property type="entry name" value="PAS_3"/>
    <property type="match status" value="11"/>
</dbReference>
<dbReference type="SUPFAM" id="SSF55073">
    <property type="entry name" value="Nucleotide cyclase"/>
    <property type="match status" value="1"/>
</dbReference>
<dbReference type="SMART" id="SM00267">
    <property type="entry name" value="GGDEF"/>
    <property type="match status" value="1"/>
</dbReference>
<dbReference type="FunFam" id="3.30.70.270:FF:000001">
    <property type="entry name" value="Diguanylate cyclase domain protein"/>
    <property type="match status" value="1"/>
</dbReference>
<organism evidence="6">
    <name type="scientific">Thermomicrobium roseum</name>
    <dbReference type="NCBI Taxonomy" id="500"/>
    <lineage>
        <taxon>Bacteria</taxon>
        <taxon>Pseudomonadati</taxon>
        <taxon>Thermomicrobiota</taxon>
        <taxon>Thermomicrobia</taxon>
        <taxon>Thermomicrobiales</taxon>
        <taxon>Thermomicrobiaceae</taxon>
        <taxon>Thermomicrobium</taxon>
    </lineage>
</organism>